<evidence type="ECO:0000259" key="2">
    <source>
        <dbReference type="Pfam" id="PF12804"/>
    </source>
</evidence>
<keyword evidence="1" id="KW-0460">Magnesium</keyword>
<protein>
    <submittedName>
        <fullName evidence="3">Molybdopterin-guanine dinucleotide biosynthesis protein MobA</fullName>
    </submittedName>
</protein>
<dbReference type="InterPro" id="IPR029044">
    <property type="entry name" value="Nucleotide-diphossugar_trans"/>
</dbReference>
<evidence type="ECO:0000313" key="3">
    <source>
        <dbReference type="EMBL" id="KGE78173.1"/>
    </source>
</evidence>
<dbReference type="RefSeq" id="WP_035595609.1">
    <property type="nucleotide sequence ID" value="NZ_JOKD01000021.1"/>
</dbReference>
<name>A0ABR4WU92_9GAMM</name>
<gene>
    <name evidence="3" type="ORF">FP66_04840</name>
</gene>
<sequence>MRPEPVAVILAAGASRRFGATDKRLARLPSGRTLLAATLATASVVFPRLRVVLREDDDPVALGLAPDTPILRAPRAADGLGASLADAFASLAADPALAEAPAAAVLLGDMPNIAPATLVSLSDRAAPGRIVRPRHAGRPGHPVLFGRDFWAELAALDGDEGARRVIAHHRDCSHEIGVDDPGIHLDVDAPDDLAALWHEGDD</sequence>
<evidence type="ECO:0000313" key="4">
    <source>
        <dbReference type="Proteomes" id="UP000029721"/>
    </source>
</evidence>
<dbReference type="Proteomes" id="UP000029721">
    <property type="component" value="Unassembled WGS sequence"/>
</dbReference>
<dbReference type="Pfam" id="PF12804">
    <property type="entry name" value="NTP_transf_3"/>
    <property type="match status" value="1"/>
</dbReference>
<organism evidence="3 4">
    <name type="scientific">Halomonas salina</name>
    <dbReference type="NCBI Taxonomy" id="42565"/>
    <lineage>
        <taxon>Bacteria</taxon>
        <taxon>Pseudomonadati</taxon>
        <taxon>Pseudomonadota</taxon>
        <taxon>Gammaproteobacteria</taxon>
        <taxon>Oceanospirillales</taxon>
        <taxon>Halomonadaceae</taxon>
        <taxon>Halomonas</taxon>
    </lineage>
</organism>
<dbReference type="SUPFAM" id="SSF53448">
    <property type="entry name" value="Nucleotide-diphospho-sugar transferases"/>
    <property type="match status" value="1"/>
</dbReference>
<dbReference type="PANTHER" id="PTHR43777:SF1">
    <property type="entry name" value="MOLYBDENUM COFACTOR CYTIDYLYLTRANSFERASE"/>
    <property type="match status" value="1"/>
</dbReference>
<dbReference type="Gene3D" id="3.90.550.10">
    <property type="entry name" value="Spore Coat Polysaccharide Biosynthesis Protein SpsA, Chain A"/>
    <property type="match status" value="1"/>
</dbReference>
<proteinExistence type="predicted"/>
<dbReference type="InterPro" id="IPR025877">
    <property type="entry name" value="MobA-like_NTP_Trfase"/>
</dbReference>
<keyword evidence="4" id="KW-1185">Reference proteome</keyword>
<accession>A0ABR4WU92</accession>
<dbReference type="CDD" id="cd04182">
    <property type="entry name" value="GT_2_like_f"/>
    <property type="match status" value="1"/>
</dbReference>
<reference evidence="3 4" key="1">
    <citation type="submission" date="2014-06" db="EMBL/GenBank/DDBJ databases">
        <title>Draft genome sequence of an extremely salt tolerant bacteria Halomonas salina/CIFRI 1.</title>
        <authorList>
            <person name="Behera B.D."/>
            <person name="Meena D.K."/>
            <person name="Das P."/>
            <person name="Maharana J."/>
            <person name="Paria P."/>
            <person name="Sharma A.P."/>
            <person name="Shamsudheen K.V."/>
            <person name="Rijit J."/>
            <person name="Dixit V."/>
            <person name="Verma A."/>
            <person name="Scaria V."/>
            <person name="Sivasubbu S."/>
        </authorList>
    </citation>
    <scope>NUCLEOTIDE SEQUENCE [LARGE SCALE GENOMIC DNA]</scope>
    <source>
        <strain evidence="3 4">CIFRI 1</strain>
    </source>
</reference>
<comment type="caution">
    <text evidence="3">The sequence shown here is derived from an EMBL/GenBank/DDBJ whole genome shotgun (WGS) entry which is preliminary data.</text>
</comment>
<feature type="domain" description="MobA-like NTP transferase" evidence="2">
    <location>
        <begin position="7"/>
        <end position="170"/>
    </location>
</feature>
<dbReference type="PANTHER" id="PTHR43777">
    <property type="entry name" value="MOLYBDENUM COFACTOR CYTIDYLYLTRANSFERASE"/>
    <property type="match status" value="1"/>
</dbReference>
<evidence type="ECO:0000256" key="1">
    <source>
        <dbReference type="ARBA" id="ARBA00022842"/>
    </source>
</evidence>
<dbReference type="EMBL" id="JOKD01000021">
    <property type="protein sequence ID" value="KGE78173.1"/>
    <property type="molecule type" value="Genomic_DNA"/>
</dbReference>